<feature type="compositionally biased region" description="Low complexity" evidence="1">
    <location>
        <begin position="39"/>
        <end position="59"/>
    </location>
</feature>
<proteinExistence type="predicted"/>
<protein>
    <submittedName>
        <fullName evidence="2">Uncharacterized protein</fullName>
    </submittedName>
</protein>
<reference evidence="2" key="1">
    <citation type="submission" date="2019-10" db="EMBL/GenBank/DDBJ databases">
        <title>Streptomyces sp. nov., a novel actinobacterium isolated from alkaline environment.</title>
        <authorList>
            <person name="Golinska P."/>
        </authorList>
    </citation>
    <scope>NUCLEOTIDE SEQUENCE</scope>
    <source>
        <strain evidence="2">IF17</strain>
    </source>
</reference>
<dbReference type="PROSITE" id="PS51257">
    <property type="entry name" value="PROKAR_LIPOPROTEIN"/>
    <property type="match status" value="1"/>
</dbReference>
<dbReference type="OrthoDB" id="4350193at2"/>
<accession>A0A646II22</accession>
<evidence type="ECO:0000256" key="1">
    <source>
        <dbReference type="SAM" id="MobiDB-lite"/>
    </source>
</evidence>
<sequence>MAERRAAPGRRTPAPAPAVALMVALAVVGAVTGCSPASGGTVPGDPAPVAAVPSGPLAPDGASPGPVERLSRAADVLAAAGTSRVRTVVETASGGTRVVITGEGVFDHGSGVGELELTLSLIHT</sequence>
<name>A0A646II22_9ACTN</name>
<gene>
    <name evidence="2" type="ORF">FNX48_023990</name>
</gene>
<dbReference type="AlphaFoldDB" id="A0A646II22"/>
<feature type="region of interest" description="Disordered" evidence="1">
    <location>
        <begin position="35"/>
        <end position="68"/>
    </location>
</feature>
<comment type="caution">
    <text evidence="2">The sequence shown here is derived from an EMBL/GenBank/DDBJ whole genome shotgun (WGS) entry which is preliminary data.</text>
</comment>
<evidence type="ECO:0000313" key="2">
    <source>
        <dbReference type="EMBL" id="MQS10116.1"/>
    </source>
</evidence>
<dbReference type="Proteomes" id="UP000315516">
    <property type="component" value="Unassembled WGS sequence"/>
</dbReference>
<dbReference type="EMBL" id="VJYJ02001235">
    <property type="protein sequence ID" value="MQS10116.1"/>
    <property type="molecule type" value="Genomic_DNA"/>
</dbReference>
<organism evidence="2">
    <name type="scientific">Streptomyces alkaliphilus</name>
    <dbReference type="NCBI Taxonomy" id="1472722"/>
    <lineage>
        <taxon>Bacteria</taxon>
        <taxon>Bacillati</taxon>
        <taxon>Actinomycetota</taxon>
        <taxon>Actinomycetes</taxon>
        <taxon>Kitasatosporales</taxon>
        <taxon>Streptomycetaceae</taxon>
        <taxon>Streptomyces</taxon>
    </lineage>
</organism>